<dbReference type="InterPro" id="IPR025198">
    <property type="entry name" value="PPK_N_dom"/>
</dbReference>
<comment type="similarity">
    <text evidence="6 7">Belongs to the polyphosphate kinase 1 (PPK1) family.</text>
</comment>
<comment type="catalytic activity">
    <reaction evidence="6 7">
        <text>[phosphate](n) + ATP = [phosphate](n+1) + ADP</text>
        <dbReference type="Rhea" id="RHEA:19573"/>
        <dbReference type="Rhea" id="RHEA-COMP:9859"/>
        <dbReference type="Rhea" id="RHEA-COMP:14280"/>
        <dbReference type="ChEBI" id="CHEBI:16838"/>
        <dbReference type="ChEBI" id="CHEBI:30616"/>
        <dbReference type="ChEBI" id="CHEBI:456216"/>
        <dbReference type="EC" id="2.7.4.1"/>
    </reaction>
</comment>
<dbReference type="InterPro" id="IPR041108">
    <property type="entry name" value="PP_kinase_C_1"/>
</dbReference>
<dbReference type="Pfam" id="PF13089">
    <property type="entry name" value="PP_kinase_N"/>
    <property type="match status" value="1"/>
</dbReference>
<dbReference type="PIRSF" id="PIRSF015589">
    <property type="entry name" value="PP_kinase"/>
    <property type="match status" value="1"/>
</dbReference>
<feature type="domain" description="Polyphosphate kinase middle" evidence="8">
    <location>
        <begin position="121"/>
        <end position="303"/>
    </location>
</feature>
<feature type="domain" description="Polyphosphate kinase C-terminal" evidence="10">
    <location>
        <begin position="504"/>
        <end position="675"/>
    </location>
</feature>
<dbReference type="EC" id="2.7.4.1" evidence="6 7"/>
<dbReference type="GO" id="GO:0005524">
    <property type="term" value="F:ATP binding"/>
    <property type="evidence" value="ECO:0007669"/>
    <property type="project" value="UniProtKB-KW"/>
</dbReference>
<dbReference type="Gene3D" id="3.30.870.10">
    <property type="entry name" value="Endonuclease Chain A"/>
    <property type="match status" value="2"/>
</dbReference>
<feature type="active site" description="Phosphohistidine intermediate" evidence="6">
    <location>
        <position position="431"/>
    </location>
</feature>
<evidence type="ECO:0000256" key="5">
    <source>
        <dbReference type="ARBA" id="ARBA00022840"/>
    </source>
</evidence>
<evidence type="ECO:0000256" key="3">
    <source>
        <dbReference type="ARBA" id="ARBA00022741"/>
    </source>
</evidence>
<feature type="domain" description="Polyphosphate kinase N-terminal" evidence="9">
    <location>
        <begin position="7"/>
        <end position="110"/>
    </location>
</feature>
<evidence type="ECO:0000259" key="8">
    <source>
        <dbReference type="Pfam" id="PF02503"/>
    </source>
</evidence>
<dbReference type="InterPro" id="IPR036832">
    <property type="entry name" value="PPK_N_dom_sf"/>
</dbReference>
<dbReference type="NCBIfam" id="TIGR03705">
    <property type="entry name" value="poly_P_kin"/>
    <property type="match status" value="1"/>
</dbReference>
<dbReference type="AlphaFoldDB" id="A0A3E1NIQ1"/>
<feature type="binding site" evidence="6">
    <location>
        <position position="371"/>
    </location>
    <ligand>
        <name>Mg(2+)</name>
        <dbReference type="ChEBI" id="CHEBI:18420"/>
    </ligand>
</feature>
<evidence type="ECO:0000256" key="1">
    <source>
        <dbReference type="ARBA" id="ARBA00022553"/>
    </source>
</evidence>
<gene>
    <name evidence="12" type="primary">ppk1</name>
    <name evidence="6" type="synonym">ppk</name>
    <name evidence="12" type="ORF">DXN05_13385</name>
</gene>
<reference evidence="12 13" key="1">
    <citation type="submission" date="2018-08" db="EMBL/GenBank/DDBJ databases">
        <title>Chitinophagaceae sp. K23C18032701, a novel bacterium isolated from forest soil.</title>
        <authorList>
            <person name="Wang C."/>
        </authorList>
    </citation>
    <scope>NUCLEOTIDE SEQUENCE [LARGE SCALE GENOMIC DNA]</scope>
    <source>
        <strain evidence="12 13">K23C18032701</strain>
    </source>
</reference>
<dbReference type="Pfam" id="PF02503">
    <property type="entry name" value="PP_kinase"/>
    <property type="match status" value="1"/>
</dbReference>
<feature type="binding site" evidence="6">
    <location>
        <position position="465"/>
    </location>
    <ligand>
        <name>ATP</name>
        <dbReference type="ChEBI" id="CHEBI:30616"/>
    </ligand>
</feature>
<keyword evidence="5 6" id="KW-0067">ATP-binding</keyword>
<keyword evidence="13" id="KW-1185">Reference proteome</keyword>
<comment type="function">
    <text evidence="6 7">Catalyzes the reversible transfer of the terminal phosphate of ATP to form a long-chain polyphosphate (polyP).</text>
</comment>
<dbReference type="InterPro" id="IPR036830">
    <property type="entry name" value="PP_kinase_middle_dom_sf"/>
</dbReference>
<dbReference type="GO" id="GO:0009358">
    <property type="term" value="C:polyphosphate kinase complex"/>
    <property type="evidence" value="ECO:0007669"/>
    <property type="project" value="InterPro"/>
</dbReference>
<keyword evidence="1 6" id="KW-0597">Phosphoprotein</keyword>
<protein>
    <recommendedName>
        <fullName evidence="6 7">Polyphosphate kinase</fullName>
        <ecNumber evidence="6 7">2.7.4.1</ecNumber>
    </recommendedName>
    <alternativeName>
        <fullName evidence="6">ATP-polyphosphate phosphotransferase</fullName>
    </alternativeName>
    <alternativeName>
        <fullName evidence="6">Polyphosphoric acid kinase</fullName>
    </alternativeName>
</protein>
<name>A0A3E1NIQ1_9BACT</name>
<evidence type="ECO:0000259" key="10">
    <source>
        <dbReference type="Pfam" id="PF13090"/>
    </source>
</evidence>
<dbReference type="PANTHER" id="PTHR30218">
    <property type="entry name" value="POLYPHOSPHATE KINASE"/>
    <property type="match status" value="1"/>
</dbReference>
<dbReference type="SUPFAM" id="SSF140356">
    <property type="entry name" value="PPK N-terminal domain-like"/>
    <property type="match status" value="1"/>
</dbReference>
<proteinExistence type="inferred from homology"/>
<keyword evidence="3 6" id="KW-0547">Nucleotide-binding</keyword>
<evidence type="ECO:0000259" key="11">
    <source>
        <dbReference type="Pfam" id="PF17941"/>
    </source>
</evidence>
<keyword evidence="2 6" id="KW-0808">Transferase</keyword>
<feature type="binding site" evidence="6">
    <location>
        <position position="593"/>
    </location>
    <ligand>
        <name>ATP</name>
        <dbReference type="ChEBI" id="CHEBI:30616"/>
    </ligand>
</feature>
<dbReference type="GO" id="GO:0008976">
    <property type="term" value="F:polyphosphate kinase activity"/>
    <property type="evidence" value="ECO:0007669"/>
    <property type="project" value="UniProtKB-UniRule"/>
</dbReference>
<evidence type="ECO:0000313" key="13">
    <source>
        <dbReference type="Proteomes" id="UP000261284"/>
    </source>
</evidence>
<dbReference type="Proteomes" id="UP000261284">
    <property type="component" value="Unassembled WGS sequence"/>
</dbReference>
<dbReference type="InterPro" id="IPR024953">
    <property type="entry name" value="PP_kinase_middle"/>
</dbReference>
<dbReference type="Gene3D" id="1.20.58.310">
    <property type="entry name" value="Polyphosphate kinase N-terminal domain"/>
    <property type="match status" value="1"/>
</dbReference>
<dbReference type="HAMAP" id="MF_00347">
    <property type="entry name" value="Polyphosphate_kinase"/>
    <property type="match status" value="1"/>
</dbReference>
<dbReference type="RefSeq" id="WP_116847772.1">
    <property type="nucleotide sequence ID" value="NZ_QTJU01000004.1"/>
</dbReference>
<evidence type="ECO:0000256" key="2">
    <source>
        <dbReference type="ARBA" id="ARBA00022679"/>
    </source>
</evidence>
<evidence type="ECO:0000256" key="7">
    <source>
        <dbReference type="RuleBase" id="RU003800"/>
    </source>
</evidence>
<dbReference type="SUPFAM" id="SSF143724">
    <property type="entry name" value="PHP14-like"/>
    <property type="match status" value="1"/>
</dbReference>
<dbReference type="NCBIfam" id="NF003917">
    <property type="entry name" value="PRK05443.1-1"/>
    <property type="match status" value="1"/>
</dbReference>
<keyword evidence="6" id="KW-0460">Magnesium</keyword>
<keyword evidence="6" id="KW-0479">Metal-binding</keyword>
<evidence type="ECO:0000256" key="4">
    <source>
        <dbReference type="ARBA" id="ARBA00022777"/>
    </source>
</evidence>
<comment type="cofactor">
    <cofactor evidence="6">
        <name>Mg(2+)</name>
        <dbReference type="ChEBI" id="CHEBI:18420"/>
    </cofactor>
</comment>
<evidence type="ECO:0000259" key="9">
    <source>
        <dbReference type="Pfam" id="PF13089"/>
    </source>
</evidence>
<feature type="domain" description="Polyphosphate kinase C-terminal" evidence="11">
    <location>
        <begin position="328"/>
        <end position="491"/>
    </location>
</feature>
<dbReference type="Gene3D" id="3.30.1840.10">
    <property type="entry name" value="Polyphosphate kinase middle domain"/>
    <property type="match status" value="1"/>
</dbReference>
<dbReference type="OrthoDB" id="9761456at2"/>
<keyword evidence="4 6" id="KW-0418">Kinase</keyword>
<comment type="PTM">
    <text evidence="6 7">An intermediate of this reaction is the autophosphorylated ppk in which a phosphate is covalently linked to a histidine residue through a N-P bond.</text>
</comment>
<dbReference type="SUPFAM" id="SSF56024">
    <property type="entry name" value="Phospholipase D/nuclease"/>
    <property type="match status" value="2"/>
</dbReference>
<feature type="binding site" evidence="6">
    <location>
        <position position="401"/>
    </location>
    <ligand>
        <name>Mg(2+)</name>
        <dbReference type="ChEBI" id="CHEBI:18420"/>
    </ligand>
</feature>
<evidence type="ECO:0000313" key="12">
    <source>
        <dbReference type="EMBL" id="RFM27694.1"/>
    </source>
</evidence>
<dbReference type="InterPro" id="IPR025200">
    <property type="entry name" value="PPK_C_dom2"/>
</dbReference>
<dbReference type="EMBL" id="QTJU01000004">
    <property type="protein sequence ID" value="RFM27694.1"/>
    <property type="molecule type" value="Genomic_DNA"/>
</dbReference>
<organism evidence="12 13">
    <name type="scientific">Deminuibacter soli</name>
    <dbReference type="NCBI Taxonomy" id="2291815"/>
    <lineage>
        <taxon>Bacteria</taxon>
        <taxon>Pseudomonadati</taxon>
        <taxon>Bacteroidota</taxon>
        <taxon>Chitinophagia</taxon>
        <taxon>Chitinophagales</taxon>
        <taxon>Chitinophagaceae</taxon>
        <taxon>Deminuibacter</taxon>
    </lineage>
</organism>
<dbReference type="Pfam" id="PF13090">
    <property type="entry name" value="PP_kinase_C"/>
    <property type="match status" value="1"/>
</dbReference>
<dbReference type="GO" id="GO:0006799">
    <property type="term" value="P:polyphosphate biosynthetic process"/>
    <property type="evidence" value="ECO:0007669"/>
    <property type="project" value="UniProtKB-UniRule"/>
</dbReference>
<dbReference type="PANTHER" id="PTHR30218:SF0">
    <property type="entry name" value="POLYPHOSPHATE KINASE"/>
    <property type="match status" value="1"/>
</dbReference>
<comment type="caution">
    <text evidence="12">The sequence shown here is derived from an EMBL/GenBank/DDBJ whole genome shotgun (WGS) entry which is preliminary data.</text>
</comment>
<evidence type="ECO:0000256" key="6">
    <source>
        <dbReference type="HAMAP-Rule" id="MF_00347"/>
    </source>
</evidence>
<sequence>MSKKNLIARDISWLSFNGRVLQEANDISVPLRERIRFLGIHSNNLDEFFRVRVATLKRMIELGTKKNMHLEENPQAILDQIQMIVLQQQNEFNRIWDNIIVELAKEQIYLVSEKELTGPEQLFVKKFFDEEVRASIIPLLIESLPQLPYLRDKSLYLGVVMRKKESAYDQKYALIEVPSKAVGRFVKLPNQGDEKRIILLEDVIRYNLPYIFSYFGYDYFDAHVFKVTKDAEIDIDNDIATSLVQKIEKGLKSRRKGKPVRFAYDKDMDAGLLEYLIRRLNLSRKDNIIPGGRIHNFRHFMDFPDVFNSKSQRLAPFPHPALVQSMRVTDVILQQDVLLHFPYHSFNGIIDLLREAAMDPQVVSIKITAYRLASNSKIINALINAVRNGKAVVVMLELRARFDEEANLEWKEVLEEEGVKVLLGVPNMKIHAKACVIKKKLANNRILQYGFVSTGNLNEKTSRVYADHCLLTSNRSVMADINRIFNYLTNPKLNLHQLRGCKTLMVCPVNMRKELSVLIDREIKNARAGKPARIILKLNALSDATLIFQLYEAAAAGVDIQMVVRGIFCPHIDTKKLKHHMHAISIVDEYLEHARVLIFHNNGKPRIYLSSADWMVRNLDHRVEAAVPVNDPVLQQELLDIIHIQLSDNVKARLLDEELANNYVPSSDQKKVRSQIETYQYLYHKTLKTGEISSD</sequence>
<feature type="binding site" evidence="6">
    <location>
        <position position="565"/>
    </location>
    <ligand>
        <name>ATP</name>
        <dbReference type="ChEBI" id="CHEBI:30616"/>
    </ligand>
</feature>
<dbReference type="GO" id="GO:0046872">
    <property type="term" value="F:metal ion binding"/>
    <property type="evidence" value="ECO:0007669"/>
    <property type="project" value="UniProtKB-KW"/>
</dbReference>
<dbReference type="InterPro" id="IPR003414">
    <property type="entry name" value="PP_kinase"/>
</dbReference>
<dbReference type="Pfam" id="PF17941">
    <property type="entry name" value="PP_kinase_C_1"/>
    <property type="match status" value="1"/>
</dbReference>
<feature type="binding site" evidence="6">
    <location>
        <position position="44"/>
    </location>
    <ligand>
        <name>ATP</name>
        <dbReference type="ChEBI" id="CHEBI:30616"/>
    </ligand>
</feature>
<accession>A0A3E1NIQ1</accession>